<evidence type="ECO:0008006" key="3">
    <source>
        <dbReference type="Google" id="ProtNLM"/>
    </source>
</evidence>
<dbReference type="Proteomes" id="UP001589854">
    <property type="component" value="Unassembled WGS sequence"/>
</dbReference>
<protein>
    <recommendedName>
        <fullName evidence="3">HEPN AbiU2-like domain-containing protein</fullName>
    </recommendedName>
</protein>
<reference evidence="1 2" key="1">
    <citation type="submission" date="2024-09" db="EMBL/GenBank/DDBJ databases">
        <authorList>
            <person name="Sun Q."/>
            <person name="Mori K."/>
        </authorList>
    </citation>
    <scope>NUCLEOTIDE SEQUENCE [LARGE SCALE GENOMIC DNA]</scope>
    <source>
        <strain evidence="1 2">CCM 7228</strain>
    </source>
</reference>
<evidence type="ECO:0000313" key="1">
    <source>
        <dbReference type="EMBL" id="MFC0273725.1"/>
    </source>
</evidence>
<comment type="caution">
    <text evidence="1">The sequence shown here is derived from an EMBL/GenBank/DDBJ whole genome shotgun (WGS) entry which is preliminary data.</text>
</comment>
<organism evidence="1 2">
    <name type="scientific">Metabacillus herbersteinensis</name>
    <dbReference type="NCBI Taxonomy" id="283816"/>
    <lineage>
        <taxon>Bacteria</taxon>
        <taxon>Bacillati</taxon>
        <taxon>Bacillota</taxon>
        <taxon>Bacilli</taxon>
        <taxon>Bacillales</taxon>
        <taxon>Bacillaceae</taxon>
        <taxon>Metabacillus</taxon>
    </lineage>
</organism>
<dbReference type="EMBL" id="JBHLVO010000024">
    <property type="protein sequence ID" value="MFC0273725.1"/>
    <property type="molecule type" value="Genomic_DNA"/>
</dbReference>
<evidence type="ECO:0000313" key="2">
    <source>
        <dbReference type="Proteomes" id="UP001589854"/>
    </source>
</evidence>
<gene>
    <name evidence="1" type="ORF">ACFFIX_20270</name>
</gene>
<accession>A0ABV6GJ51</accession>
<keyword evidence="2" id="KW-1185">Reference proteome</keyword>
<name>A0ABV6GJ51_9BACI</name>
<sequence length="183" mass="21917">MLEQHIEINESVISKQYPILRDFTLHYSYYKILIVNSKKLKGSDVFWTYTTTSHLAYAVPLWCMVFGAKSNDTHWKHAINSEELVNNFRDGLLCHLGMTSEEWFEYWNQIIDFRNKFLSHRELKKFNKNVPFFQKAQEAVFYYDKWLREVSPRNGIMIEFDTLKQLADQYLKDVEETTLPIIT</sequence>
<dbReference type="RefSeq" id="WP_378937316.1">
    <property type="nucleotide sequence ID" value="NZ_JBHLVO010000024.1"/>
</dbReference>
<proteinExistence type="predicted"/>